<name>A0A926S7A5_9HYPH</name>
<evidence type="ECO:0000313" key="2">
    <source>
        <dbReference type="EMBL" id="MBD1548080.1"/>
    </source>
</evidence>
<dbReference type="AlphaFoldDB" id="A0A926S7A5"/>
<reference evidence="2" key="1">
    <citation type="submission" date="2020-05" db="EMBL/GenBank/DDBJ databases">
        <title>Identification of trans-AT polyketide cluster in two marine bacteria, producers of a novel glutaramide-containing polyketide sesbanimide D and analogs.</title>
        <authorList>
            <person name="Kacar D."/>
            <person name="Rodriguez P."/>
            <person name="Canedo L."/>
            <person name="Gonzalez E."/>
            <person name="Galan B."/>
            <person name="De La Calle F."/>
            <person name="Garcia J.L."/>
        </authorList>
    </citation>
    <scope>NUCLEOTIDE SEQUENCE</scope>
    <source>
        <strain evidence="2">PHM038</strain>
    </source>
</reference>
<sequence>MDELLSLIESETDLVRNGKLRDASTLQPEKARLIHEYTRGMMSAKDHAVALGNLSPAATQTLRRKHAEFQPVLRINLAVLSTAREVASDIVSTVAKAVGAQQPNRTTTYGPNGGTPTGPQSAHGIAINRSL</sequence>
<dbReference type="EMBL" id="JABFCZ010000019">
    <property type="protein sequence ID" value="MBD1548080.1"/>
    <property type="molecule type" value="Genomic_DNA"/>
</dbReference>
<evidence type="ECO:0000256" key="1">
    <source>
        <dbReference type="SAM" id="MobiDB-lite"/>
    </source>
</evidence>
<organism evidence="2 3">
    <name type="scientific">Roseibium aggregatum</name>
    <dbReference type="NCBI Taxonomy" id="187304"/>
    <lineage>
        <taxon>Bacteria</taxon>
        <taxon>Pseudomonadati</taxon>
        <taxon>Pseudomonadota</taxon>
        <taxon>Alphaproteobacteria</taxon>
        <taxon>Hyphomicrobiales</taxon>
        <taxon>Stappiaceae</taxon>
        <taxon>Roseibium</taxon>
    </lineage>
</organism>
<evidence type="ECO:0000313" key="3">
    <source>
        <dbReference type="Proteomes" id="UP000598467"/>
    </source>
</evidence>
<accession>A0A926S7A5</accession>
<feature type="region of interest" description="Disordered" evidence="1">
    <location>
        <begin position="102"/>
        <end position="131"/>
    </location>
</feature>
<protein>
    <submittedName>
        <fullName evidence="2">Flagellar protein FlgN</fullName>
    </submittedName>
</protein>
<keyword evidence="2" id="KW-0282">Flagellum</keyword>
<gene>
    <name evidence="2" type="ORF">HK439_17570</name>
</gene>
<comment type="caution">
    <text evidence="2">The sequence shown here is derived from an EMBL/GenBank/DDBJ whole genome shotgun (WGS) entry which is preliminary data.</text>
</comment>
<proteinExistence type="predicted"/>
<keyword evidence="2" id="KW-0966">Cell projection</keyword>
<keyword evidence="2" id="KW-0969">Cilium</keyword>
<dbReference type="Proteomes" id="UP000598467">
    <property type="component" value="Unassembled WGS sequence"/>
</dbReference>